<keyword evidence="3" id="KW-0378">Hydrolase</keyword>
<dbReference type="KEGG" id="dru:Desru_3566"/>
<dbReference type="Gene3D" id="3.40.1350.10">
    <property type="match status" value="1"/>
</dbReference>
<evidence type="ECO:0000259" key="4">
    <source>
        <dbReference type="SMART" id="SM00990"/>
    </source>
</evidence>
<dbReference type="HOGENOM" id="CLU_161041_1_0_9"/>
<dbReference type="InterPro" id="IPR014883">
    <property type="entry name" value="VRR_NUC"/>
</dbReference>
<dbReference type="InterPro" id="IPR011856">
    <property type="entry name" value="tRNA_endonuc-like_dom_sf"/>
</dbReference>
<dbReference type="GO" id="GO:0003676">
    <property type="term" value="F:nucleic acid binding"/>
    <property type="evidence" value="ECO:0007669"/>
    <property type="project" value="InterPro"/>
</dbReference>
<organism evidence="5 6">
    <name type="scientific">Desulforamulus ruminis (strain ATCC 23193 / DSM 2154 / NCIMB 8452 / DL)</name>
    <name type="common">Desulfotomaculum ruminis</name>
    <dbReference type="NCBI Taxonomy" id="696281"/>
    <lineage>
        <taxon>Bacteria</taxon>
        <taxon>Bacillati</taxon>
        <taxon>Bacillota</taxon>
        <taxon>Clostridia</taxon>
        <taxon>Eubacteriales</taxon>
        <taxon>Peptococcaceae</taxon>
        <taxon>Desulforamulus</taxon>
    </lineage>
</organism>
<dbReference type="Proteomes" id="UP000009234">
    <property type="component" value="Chromosome"/>
</dbReference>
<protein>
    <submittedName>
        <fullName evidence="5">VRR-NUC domain-containing protein</fullName>
    </submittedName>
</protein>
<dbReference type="EMBL" id="CP002780">
    <property type="protein sequence ID" value="AEG61769.1"/>
    <property type="molecule type" value="Genomic_DNA"/>
</dbReference>
<comment type="cofactor">
    <cofactor evidence="1">
        <name>Mg(2+)</name>
        <dbReference type="ChEBI" id="CHEBI:18420"/>
    </cofactor>
</comment>
<reference evidence="6" key="1">
    <citation type="submission" date="2011-05" db="EMBL/GenBank/DDBJ databases">
        <title>Complete sequence of Desulfotomaculum ruminis DSM 2154.</title>
        <authorList>
            <person name="Lucas S."/>
            <person name="Copeland A."/>
            <person name="Lapidus A."/>
            <person name="Cheng J.-F."/>
            <person name="Goodwin L."/>
            <person name="Pitluck S."/>
            <person name="Lu M."/>
            <person name="Detter J.C."/>
            <person name="Han C."/>
            <person name="Tapia R."/>
            <person name="Land M."/>
            <person name="Hauser L."/>
            <person name="Kyrpides N."/>
            <person name="Ivanova N."/>
            <person name="Mikhailova N."/>
            <person name="Pagani I."/>
            <person name="Stams A.J.M."/>
            <person name="Plugge C.M."/>
            <person name="Muyzer G."/>
            <person name="Kuever J."/>
            <person name="Parshina S.N."/>
            <person name="Ivanova A.E."/>
            <person name="Nazina T.N."/>
            <person name="Brambilla E."/>
            <person name="Spring S."/>
            <person name="Klenk H.-P."/>
            <person name="Woyke T."/>
        </authorList>
    </citation>
    <scope>NUCLEOTIDE SEQUENCE [LARGE SCALE GENOMIC DNA]</scope>
    <source>
        <strain evidence="6">ATCC 23193 / DSM 2154 / NCIB 8452 / DL</strain>
    </source>
</reference>
<keyword evidence="6" id="KW-1185">Reference proteome</keyword>
<dbReference type="SMART" id="SM00990">
    <property type="entry name" value="VRR_NUC"/>
    <property type="match status" value="1"/>
</dbReference>
<dbReference type="AlphaFoldDB" id="F6DMK8"/>
<evidence type="ECO:0000256" key="2">
    <source>
        <dbReference type="ARBA" id="ARBA00022722"/>
    </source>
</evidence>
<evidence type="ECO:0000256" key="3">
    <source>
        <dbReference type="ARBA" id="ARBA00022801"/>
    </source>
</evidence>
<proteinExistence type="predicted"/>
<dbReference type="GO" id="GO:0016788">
    <property type="term" value="F:hydrolase activity, acting on ester bonds"/>
    <property type="evidence" value="ECO:0007669"/>
    <property type="project" value="InterPro"/>
</dbReference>
<dbReference type="eggNOG" id="ENOG5032Y88">
    <property type="taxonomic scope" value="Bacteria"/>
</dbReference>
<evidence type="ECO:0000313" key="5">
    <source>
        <dbReference type="EMBL" id="AEG61769.1"/>
    </source>
</evidence>
<sequence>MVSPMREKQIEQKLVKAVRGMDGLALKFVSPGFDGVPDRLILLPYGRIAFAEVKAMGCKLRPLQVRRKRQLEALGFSVYVIDSPEQIGGMLNEIRAT</sequence>
<keyword evidence="2" id="KW-0540">Nuclease</keyword>
<gene>
    <name evidence="5" type="ordered locus">Desru_3566</name>
</gene>
<dbReference type="GO" id="GO:0004518">
    <property type="term" value="F:nuclease activity"/>
    <property type="evidence" value="ECO:0007669"/>
    <property type="project" value="UniProtKB-KW"/>
</dbReference>
<name>F6DMK8_DESRL</name>
<dbReference type="STRING" id="696281.Desru_3566"/>
<feature type="domain" description="VRR-NUC" evidence="4">
    <location>
        <begin position="5"/>
        <end position="85"/>
    </location>
</feature>
<evidence type="ECO:0000256" key="1">
    <source>
        <dbReference type="ARBA" id="ARBA00001946"/>
    </source>
</evidence>
<evidence type="ECO:0000313" key="6">
    <source>
        <dbReference type="Proteomes" id="UP000009234"/>
    </source>
</evidence>
<reference evidence="5 6" key="2">
    <citation type="journal article" date="2012" name="Stand. Genomic Sci.">
        <title>Complete genome sequence of the sulfate-reducing firmicute Desulfotomaculum ruminis type strain (DL(T)).</title>
        <authorList>
            <person name="Spring S."/>
            <person name="Visser M."/>
            <person name="Lu M."/>
            <person name="Copeland A."/>
            <person name="Lapidus A."/>
            <person name="Lucas S."/>
            <person name="Cheng J.F."/>
            <person name="Han C."/>
            <person name="Tapia R."/>
            <person name="Goodwin L.A."/>
            <person name="Pitluck S."/>
            <person name="Ivanova N."/>
            <person name="Land M."/>
            <person name="Hauser L."/>
            <person name="Larimer F."/>
            <person name="Rohde M."/>
            <person name="Goker M."/>
            <person name="Detter J.C."/>
            <person name="Kyrpides N.C."/>
            <person name="Woyke T."/>
            <person name="Schaap P.J."/>
            <person name="Plugge C.M."/>
            <person name="Muyzer G."/>
            <person name="Kuever J."/>
            <person name="Pereira I.A."/>
            <person name="Parshina S.N."/>
            <person name="Bernier-Latmani R."/>
            <person name="Stams A.J."/>
            <person name="Klenk H.P."/>
        </authorList>
    </citation>
    <scope>NUCLEOTIDE SEQUENCE [LARGE SCALE GENOMIC DNA]</scope>
    <source>
        <strain evidence="6">ATCC 23193 / DSM 2154 / NCIB 8452 / DL</strain>
    </source>
</reference>
<accession>F6DMK8</accession>